<protein>
    <submittedName>
        <fullName evidence="1">Uncharacterized protein</fullName>
    </submittedName>
</protein>
<evidence type="ECO:0000313" key="2">
    <source>
        <dbReference type="EMBL" id="QPT45004.1"/>
    </source>
</evidence>
<evidence type="ECO:0000313" key="1">
    <source>
        <dbReference type="EMBL" id="OBX82797.1"/>
    </source>
</evidence>
<reference evidence="2 4" key="2">
    <citation type="submission" date="2020-12" db="EMBL/GenBank/DDBJ databases">
        <title>FDA dAtabase for Regulatory Grade micrObial Sequences (FDA-ARGOS): Supporting development and validation of Infectious Disease Dx tests.</title>
        <authorList>
            <person name="Sproer C."/>
            <person name="Gronow S."/>
            <person name="Severitt S."/>
            <person name="Schroder I."/>
            <person name="Tallon L."/>
            <person name="Sadzewicz L."/>
            <person name="Zhao X."/>
            <person name="Boylan J."/>
            <person name="Ott S."/>
            <person name="Bowen H."/>
            <person name="Vavikolanu K."/>
            <person name="Mehta A."/>
            <person name="Aluvathingal J."/>
            <person name="Nadendla S."/>
            <person name="Lowell S."/>
            <person name="Myers T."/>
            <person name="Yan Y."/>
            <person name="Sichtig H."/>
        </authorList>
    </citation>
    <scope>NUCLEOTIDE SEQUENCE [LARGE SCALE GENOMIC DNA]</scope>
    <source>
        <strain evidence="2 4">FDAARGOS_869</strain>
    </source>
</reference>
<keyword evidence="4" id="KW-1185">Reference proteome</keyword>
<organism evidence="1 3">
    <name type="scientific">Moraxella nonliquefaciens</name>
    <dbReference type="NCBI Taxonomy" id="478"/>
    <lineage>
        <taxon>Bacteria</taxon>
        <taxon>Pseudomonadati</taxon>
        <taxon>Pseudomonadota</taxon>
        <taxon>Gammaproteobacteria</taxon>
        <taxon>Moraxellales</taxon>
        <taxon>Moraxellaceae</taxon>
        <taxon>Moraxella</taxon>
    </lineage>
</organism>
<name>A0A1B8QHE6_MORNO</name>
<evidence type="ECO:0000313" key="3">
    <source>
        <dbReference type="Proteomes" id="UP000092575"/>
    </source>
</evidence>
<dbReference type="AlphaFoldDB" id="A0A1B8QHE6"/>
<dbReference type="EMBL" id="CP065728">
    <property type="protein sequence ID" value="QPT45004.1"/>
    <property type="molecule type" value="Genomic_DNA"/>
</dbReference>
<dbReference type="Proteomes" id="UP000092575">
    <property type="component" value="Unassembled WGS sequence"/>
</dbReference>
<reference evidence="1 3" key="1">
    <citation type="submission" date="2016-05" db="EMBL/GenBank/DDBJ databases">
        <title>Draft genome sequence of Moraxella nonliquefaciens CCUG 348T.</title>
        <authorList>
            <person name="Salva-Serra F."/>
            <person name="Engstrom-Jakobsson H."/>
            <person name="Thorell K."/>
            <person name="Gonzales-Siles L."/>
            <person name="Karlsson R."/>
            <person name="Boulund F."/>
            <person name="Engstrand L."/>
            <person name="Kristiansson E."/>
            <person name="Moore E."/>
        </authorList>
    </citation>
    <scope>NUCLEOTIDE SEQUENCE [LARGE SCALE GENOMIC DNA]</scope>
    <source>
        <strain evidence="1 3">CCUG 348</strain>
    </source>
</reference>
<dbReference type="EMBL" id="LXTW01000035">
    <property type="protein sequence ID" value="OBX82797.1"/>
    <property type="molecule type" value="Genomic_DNA"/>
</dbReference>
<dbReference type="STRING" id="478.A7456_06615"/>
<dbReference type="Proteomes" id="UP000594834">
    <property type="component" value="Chromosome"/>
</dbReference>
<proteinExistence type="predicted"/>
<dbReference type="RefSeq" id="WP_067010345.1">
    <property type="nucleotide sequence ID" value="NZ_CP065728.1"/>
</dbReference>
<gene>
    <name evidence="1" type="ORF">A7456_06615</name>
    <name evidence="2" type="ORF">I6G26_03000</name>
</gene>
<evidence type="ECO:0000313" key="4">
    <source>
        <dbReference type="Proteomes" id="UP000594834"/>
    </source>
</evidence>
<sequence>MKVVSLKTGQEIYGVIYKNNPSQIQEILNKPKVLQGGHATAEEAQKYIQPFLITFNFCYFQKSDMENDEYSYLFDKLSINHFVVGVFNEIGGKNHIYILRDTNNDIIALNKNILEGEIKDITVRNFIENFLLIN</sequence>
<accession>A0A1B8QHE6</accession>